<evidence type="ECO:0000313" key="3">
    <source>
        <dbReference type="Proteomes" id="UP001155077"/>
    </source>
</evidence>
<dbReference type="RefSeq" id="WP_252115656.1">
    <property type="nucleotide sequence ID" value="NZ_JAMSCK010000007.1"/>
</dbReference>
<proteinExistence type="predicted"/>
<name>A0ABT0Z5F0_9FLAO</name>
<gene>
    <name evidence="2" type="ORF">NE848_16250</name>
</gene>
<accession>A0ABT0Z5F0</accession>
<dbReference type="EMBL" id="JAMSCK010000007">
    <property type="protein sequence ID" value="MCM8570950.1"/>
    <property type="molecule type" value="Genomic_DNA"/>
</dbReference>
<sequence length="171" mass="19926">MIIAISIIAITLFFFHFQLDRSSYKEWNIEKPGNDSTVRFERESTVGKKPVDFDKLKITNWKIGSLYYSYFKFTAILILIYLSLNQFGKVLKSVKELETFHQTNVHAFRRIGYYCLFIAGLSLFSYWEFGDYTKSSVSVSMNVLFTALLAFILAEVFKEGNNLMEENQLTI</sequence>
<evidence type="ECO:0000256" key="1">
    <source>
        <dbReference type="SAM" id="Phobius"/>
    </source>
</evidence>
<feature type="transmembrane region" description="Helical" evidence="1">
    <location>
        <begin position="111"/>
        <end position="127"/>
    </location>
</feature>
<feature type="transmembrane region" description="Helical" evidence="1">
    <location>
        <begin position="66"/>
        <end position="84"/>
    </location>
</feature>
<comment type="caution">
    <text evidence="2">The sequence shown here is derived from an EMBL/GenBank/DDBJ whole genome shotgun (WGS) entry which is preliminary data.</text>
</comment>
<dbReference type="Pfam" id="PF11188">
    <property type="entry name" value="DUF2975"/>
    <property type="match status" value="1"/>
</dbReference>
<keyword evidence="3" id="KW-1185">Reference proteome</keyword>
<dbReference type="Proteomes" id="UP001155077">
    <property type="component" value="Unassembled WGS sequence"/>
</dbReference>
<dbReference type="InterPro" id="IPR021354">
    <property type="entry name" value="DUF2975"/>
</dbReference>
<feature type="transmembrane region" description="Helical" evidence="1">
    <location>
        <begin position="139"/>
        <end position="157"/>
    </location>
</feature>
<keyword evidence="1" id="KW-0472">Membrane</keyword>
<reference evidence="2" key="1">
    <citation type="submission" date="2022-06" db="EMBL/GenBank/DDBJ databases">
        <title>Gramella sediminis sp. nov., isolated from deep-sea sediment of the Indian Ocean.</title>
        <authorList>
            <person name="Yang L."/>
        </authorList>
    </citation>
    <scope>NUCLEOTIDE SEQUENCE</scope>
    <source>
        <strain evidence="2">HMD3159</strain>
    </source>
</reference>
<organism evidence="2 3">
    <name type="scientific">Gramella jeungdoensis</name>
    <dbReference type="NCBI Taxonomy" id="708091"/>
    <lineage>
        <taxon>Bacteria</taxon>
        <taxon>Pseudomonadati</taxon>
        <taxon>Bacteroidota</taxon>
        <taxon>Flavobacteriia</taxon>
        <taxon>Flavobacteriales</taxon>
        <taxon>Flavobacteriaceae</taxon>
        <taxon>Christiangramia</taxon>
    </lineage>
</organism>
<keyword evidence="1" id="KW-1133">Transmembrane helix</keyword>
<evidence type="ECO:0000313" key="2">
    <source>
        <dbReference type="EMBL" id="MCM8570950.1"/>
    </source>
</evidence>
<keyword evidence="1" id="KW-0812">Transmembrane</keyword>
<protein>
    <submittedName>
        <fullName evidence="2">DUF2975 domain-containing protein</fullName>
    </submittedName>
</protein>